<evidence type="ECO:0000313" key="2">
    <source>
        <dbReference type="Proteomes" id="UP000218209"/>
    </source>
</evidence>
<accession>A0A1X6PER8</accession>
<protein>
    <submittedName>
        <fullName evidence="1">Uncharacterized protein</fullName>
    </submittedName>
</protein>
<reference evidence="1 2" key="1">
    <citation type="submission" date="2017-03" db="EMBL/GenBank/DDBJ databases">
        <title>WGS assembly of Porphyra umbilicalis.</title>
        <authorList>
            <person name="Brawley S.H."/>
            <person name="Blouin N.A."/>
            <person name="Ficko-Blean E."/>
            <person name="Wheeler G.L."/>
            <person name="Lohr M."/>
            <person name="Goodson H.V."/>
            <person name="Jenkins J.W."/>
            <person name="Blaby-Haas C.E."/>
            <person name="Helliwell K.E."/>
            <person name="Chan C."/>
            <person name="Marriage T."/>
            <person name="Bhattacharya D."/>
            <person name="Klein A.S."/>
            <person name="Badis Y."/>
            <person name="Brodie J."/>
            <person name="Cao Y."/>
            <person name="Collen J."/>
            <person name="Dittami S.M."/>
            <person name="Gachon C.M."/>
            <person name="Green B.R."/>
            <person name="Karpowicz S."/>
            <person name="Kim J.W."/>
            <person name="Kudahl U."/>
            <person name="Lin S."/>
            <person name="Michel G."/>
            <person name="Mittag M."/>
            <person name="Olson B.J."/>
            <person name="Pangilinan J."/>
            <person name="Peng Y."/>
            <person name="Qiu H."/>
            <person name="Shu S."/>
            <person name="Singer J.T."/>
            <person name="Smith A.G."/>
            <person name="Sprecher B.N."/>
            <person name="Wagner V."/>
            <person name="Wang W."/>
            <person name="Wang Z.-Y."/>
            <person name="Yan J."/>
            <person name="Yarish C."/>
            <person name="Zoeuner-Riek S."/>
            <person name="Zhuang Y."/>
            <person name="Zou Y."/>
            <person name="Lindquist E.A."/>
            <person name="Grimwood J."/>
            <person name="Barry K."/>
            <person name="Rokhsar D.S."/>
            <person name="Schmutz J."/>
            <person name="Stiller J.W."/>
            <person name="Grossman A.R."/>
            <person name="Prochnik S.E."/>
        </authorList>
    </citation>
    <scope>NUCLEOTIDE SEQUENCE [LARGE SCALE GENOMIC DNA]</scope>
    <source>
        <strain evidence="1">4086291</strain>
    </source>
</reference>
<keyword evidence="2" id="KW-1185">Reference proteome</keyword>
<sequence>MTRRRVQRRAPERIPPVWTANSFQGAAGPHEHAEVPSGTPPPPRSTFLSRGVLWEVVRTLLEIRPDAHNGDGCRYYLRMRAKLNEMPFACCTKRGLCSFFDDVFLFVKGHPDRSYAFIVFKPMVSSLCVMDLAHTALSSTQAHELR</sequence>
<dbReference type="EMBL" id="KV918795">
    <property type="protein sequence ID" value="OSX79226.1"/>
    <property type="molecule type" value="Genomic_DNA"/>
</dbReference>
<dbReference type="Proteomes" id="UP000218209">
    <property type="component" value="Unassembled WGS sequence"/>
</dbReference>
<proteinExistence type="predicted"/>
<name>A0A1X6PER8_PORUM</name>
<organism evidence="1 2">
    <name type="scientific">Porphyra umbilicalis</name>
    <name type="common">Purple laver</name>
    <name type="synonym">Red alga</name>
    <dbReference type="NCBI Taxonomy" id="2786"/>
    <lineage>
        <taxon>Eukaryota</taxon>
        <taxon>Rhodophyta</taxon>
        <taxon>Bangiophyceae</taxon>
        <taxon>Bangiales</taxon>
        <taxon>Bangiaceae</taxon>
        <taxon>Porphyra</taxon>
    </lineage>
</organism>
<gene>
    <name evidence="1" type="ORF">BU14_0084s0040</name>
</gene>
<evidence type="ECO:0000313" key="1">
    <source>
        <dbReference type="EMBL" id="OSX79226.1"/>
    </source>
</evidence>
<dbReference type="AlphaFoldDB" id="A0A1X6PER8"/>